<keyword evidence="3" id="KW-1185">Reference proteome</keyword>
<dbReference type="Proteomes" id="UP000030765">
    <property type="component" value="Unassembled WGS sequence"/>
</dbReference>
<sequence length="78" mass="8415">MLPFGDRSVRFTSAFVVPGMHSDAVREKPVPTCRSLWADVFCTVPRAGRRNARSAFDVLCEVSLFGAEDALVPSGEAG</sequence>
<organism evidence="1">
    <name type="scientific">Anopheles sinensis</name>
    <name type="common">Mosquito</name>
    <dbReference type="NCBI Taxonomy" id="74873"/>
    <lineage>
        <taxon>Eukaryota</taxon>
        <taxon>Metazoa</taxon>
        <taxon>Ecdysozoa</taxon>
        <taxon>Arthropoda</taxon>
        <taxon>Hexapoda</taxon>
        <taxon>Insecta</taxon>
        <taxon>Pterygota</taxon>
        <taxon>Neoptera</taxon>
        <taxon>Endopterygota</taxon>
        <taxon>Diptera</taxon>
        <taxon>Nematocera</taxon>
        <taxon>Culicoidea</taxon>
        <taxon>Culicidae</taxon>
        <taxon>Anophelinae</taxon>
        <taxon>Anopheles</taxon>
    </lineage>
</organism>
<evidence type="ECO:0000313" key="1">
    <source>
        <dbReference type="EMBL" id="KFB39270.1"/>
    </source>
</evidence>
<reference evidence="2" key="2">
    <citation type="submission" date="2020-05" db="UniProtKB">
        <authorList>
            <consortium name="EnsemblMetazoa"/>
        </authorList>
    </citation>
    <scope>IDENTIFICATION</scope>
</reference>
<dbReference type="EnsemblMetazoa" id="ASIC006621-RA">
    <property type="protein sequence ID" value="ASIC006621-PA"/>
    <property type="gene ID" value="ASIC006621"/>
</dbReference>
<evidence type="ECO:0000313" key="2">
    <source>
        <dbReference type="EnsemblMetazoa" id="ASIC006621-PA"/>
    </source>
</evidence>
<dbReference type="EMBL" id="KE524975">
    <property type="protein sequence ID" value="KFB39270.1"/>
    <property type="molecule type" value="Genomic_DNA"/>
</dbReference>
<reference evidence="1 3" key="1">
    <citation type="journal article" date="2014" name="BMC Genomics">
        <title>Genome sequence of Anopheles sinensis provides insight into genetics basis of mosquito competence for malaria parasites.</title>
        <authorList>
            <person name="Zhou D."/>
            <person name="Zhang D."/>
            <person name="Ding G."/>
            <person name="Shi L."/>
            <person name="Hou Q."/>
            <person name="Ye Y."/>
            <person name="Xu Y."/>
            <person name="Zhou H."/>
            <person name="Xiong C."/>
            <person name="Li S."/>
            <person name="Yu J."/>
            <person name="Hong S."/>
            <person name="Yu X."/>
            <person name="Zou P."/>
            <person name="Chen C."/>
            <person name="Chang X."/>
            <person name="Wang W."/>
            <person name="Lv Y."/>
            <person name="Sun Y."/>
            <person name="Ma L."/>
            <person name="Shen B."/>
            <person name="Zhu C."/>
        </authorList>
    </citation>
    <scope>NUCLEOTIDE SEQUENCE [LARGE SCALE GENOMIC DNA]</scope>
</reference>
<evidence type="ECO:0000313" key="3">
    <source>
        <dbReference type="Proteomes" id="UP000030765"/>
    </source>
</evidence>
<dbReference type="EMBL" id="ATLV01014624">
    <property type="status" value="NOT_ANNOTATED_CDS"/>
    <property type="molecule type" value="Genomic_DNA"/>
</dbReference>
<protein>
    <submittedName>
        <fullName evidence="1 2">Uncharacterized protein</fullName>
    </submittedName>
</protein>
<name>A0A084VMS6_ANOSI</name>
<proteinExistence type="predicted"/>
<accession>A0A084VMS6</accession>
<gene>
    <name evidence="1" type="ORF">ZHAS_00006621</name>
</gene>
<dbReference type="AlphaFoldDB" id="A0A084VMS6"/>
<dbReference type="VEuPathDB" id="VectorBase:ASIC006621"/>